<reference evidence="2 3" key="1">
    <citation type="journal article" date="2016" name="Nat. Commun.">
        <title>Thousands of microbial genomes shed light on interconnected biogeochemical processes in an aquifer system.</title>
        <authorList>
            <person name="Anantharaman K."/>
            <person name="Brown C.T."/>
            <person name="Hug L.A."/>
            <person name="Sharon I."/>
            <person name="Castelle C.J."/>
            <person name="Probst A.J."/>
            <person name="Thomas B.C."/>
            <person name="Singh A."/>
            <person name="Wilkins M.J."/>
            <person name="Karaoz U."/>
            <person name="Brodie E.L."/>
            <person name="Williams K.H."/>
            <person name="Hubbard S.S."/>
            <person name="Banfield J.F."/>
        </authorList>
    </citation>
    <scope>NUCLEOTIDE SEQUENCE [LARGE SCALE GENOMIC DNA]</scope>
</reference>
<dbReference type="NCBIfam" id="NF007113">
    <property type="entry name" value="PRK09562.1"/>
    <property type="match status" value="1"/>
</dbReference>
<organism evidence="2 3">
    <name type="scientific">Candidatus Raymondbacteria bacterium RIFOXYD12_FULL_49_13</name>
    <dbReference type="NCBI Taxonomy" id="1817890"/>
    <lineage>
        <taxon>Bacteria</taxon>
        <taxon>Raymondiibacteriota</taxon>
    </lineage>
</organism>
<dbReference type="SUPFAM" id="SSF101386">
    <property type="entry name" value="all-alpha NTP pyrophosphatases"/>
    <property type="match status" value="2"/>
</dbReference>
<gene>
    <name evidence="2" type="ORF">A2519_08760</name>
</gene>
<dbReference type="GO" id="GO:0046047">
    <property type="term" value="P:TTP catabolic process"/>
    <property type="evidence" value="ECO:0007669"/>
    <property type="project" value="TreeGrafter"/>
</dbReference>
<dbReference type="Proteomes" id="UP000179243">
    <property type="component" value="Unassembled WGS sequence"/>
</dbReference>
<comment type="caution">
    <text evidence="2">The sequence shown here is derived from an EMBL/GenBank/DDBJ whole genome shotgun (WGS) entry which is preliminary data.</text>
</comment>
<dbReference type="GO" id="GO:0047429">
    <property type="term" value="F:nucleoside triphosphate diphosphatase activity"/>
    <property type="evidence" value="ECO:0007669"/>
    <property type="project" value="InterPro"/>
</dbReference>
<dbReference type="GO" id="GO:0046076">
    <property type="term" value="P:dTTP catabolic process"/>
    <property type="evidence" value="ECO:0007669"/>
    <property type="project" value="TreeGrafter"/>
</dbReference>
<dbReference type="CDD" id="cd11528">
    <property type="entry name" value="NTP-PPase_MazG_Nterm"/>
    <property type="match status" value="1"/>
</dbReference>
<dbReference type="FunFam" id="1.10.287.1080:FF:000003">
    <property type="entry name" value="Nucleoside triphosphate pyrophosphohydrolase"/>
    <property type="match status" value="1"/>
</dbReference>
<dbReference type="InterPro" id="IPR048015">
    <property type="entry name" value="NTP-PPase_MazG-like_N"/>
</dbReference>
<dbReference type="GO" id="GO:0046052">
    <property type="term" value="P:UTP catabolic process"/>
    <property type="evidence" value="ECO:0007669"/>
    <property type="project" value="TreeGrafter"/>
</dbReference>
<dbReference type="PANTHER" id="PTHR30522">
    <property type="entry name" value="NUCLEOSIDE TRIPHOSPHATE PYROPHOSPHOHYDROLASE"/>
    <property type="match status" value="1"/>
</dbReference>
<protein>
    <submittedName>
        <fullName evidence="2">Nucleoside triphosphate pyrophosphohydrolase</fullName>
    </submittedName>
</protein>
<name>A0A1F7FIT6_UNCRA</name>
<feature type="domain" description="NTP pyrophosphohydrolase MazG-like" evidence="1">
    <location>
        <begin position="16"/>
        <end position="89"/>
    </location>
</feature>
<keyword evidence="2" id="KW-0378">Hydrolase</keyword>
<dbReference type="Pfam" id="PF03819">
    <property type="entry name" value="MazG"/>
    <property type="match status" value="2"/>
</dbReference>
<dbReference type="Gene3D" id="1.10.287.1080">
    <property type="entry name" value="MazG-like"/>
    <property type="match status" value="2"/>
</dbReference>
<dbReference type="FunFam" id="1.10.287.1080:FF:000001">
    <property type="entry name" value="Nucleoside triphosphate pyrophosphohydrolase"/>
    <property type="match status" value="1"/>
</dbReference>
<dbReference type="CDD" id="cd11529">
    <property type="entry name" value="NTP-PPase_MazG_Cterm"/>
    <property type="match status" value="1"/>
</dbReference>
<accession>A0A1F7FIT6</accession>
<dbReference type="PANTHER" id="PTHR30522:SF0">
    <property type="entry name" value="NUCLEOSIDE TRIPHOSPHATE PYROPHOSPHOHYDROLASE"/>
    <property type="match status" value="1"/>
</dbReference>
<dbReference type="InterPro" id="IPR004518">
    <property type="entry name" value="MazG-like_dom"/>
</dbReference>
<dbReference type="GO" id="GO:0046081">
    <property type="term" value="P:dUTP catabolic process"/>
    <property type="evidence" value="ECO:0007669"/>
    <property type="project" value="TreeGrafter"/>
</dbReference>
<dbReference type="AlphaFoldDB" id="A0A1F7FIT6"/>
<dbReference type="GO" id="GO:0006203">
    <property type="term" value="P:dGTP catabolic process"/>
    <property type="evidence" value="ECO:0007669"/>
    <property type="project" value="TreeGrafter"/>
</dbReference>
<evidence type="ECO:0000313" key="3">
    <source>
        <dbReference type="Proteomes" id="UP000179243"/>
    </source>
</evidence>
<dbReference type="InterPro" id="IPR048011">
    <property type="entry name" value="NTP-PPase_MazG-like_C"/>
</dbReference>
<evidence type="ECO:0000313" key="2">
    <source>
        <dbReference type="EMBL" id="OGK06372.1"/>
    </source>
</evidence>
<dbReference type="EMBL" id="MFYX01000033">
    <property type="protein sequence ID" value="OGK06372.1"/>
    <property type="molecule type" value="Genomic_DNA"/>
</dbReference>
<dbReference type="GO" id="GO:0006950">
    <property type="term" value="P:response to stress"/>
    <property type="evidence" value="ECO:0007669"/>
    <property type="project" value="UniProtKB-ARBA"/>
</dbReference>
<feature type="domain" description="NTP pyrophosphohydrolase MazG-like" evidence="1">
    <location>
        <begin position="158"/>
        <end position="214"/>
    </location>
</feature>
<dbReference type="InterPro" id="IPR011551">
    <property type="entry name" value="NTP_PyrPHydrolase_MazG"/>
</dbReference>
<dbReference type="NCBIfam" id="TIGR00444">
    <property type="entry name" value="mazG"/>
    <property type="match status" value="1"/>
</dbReference>
<dbReference type="GO" id="GO:0046061">
    <property type="term" value="P:dATP catabolic process"/>
    <property type="evidence" value="ECO:0007669"/>
    <property type="project" value="TreeGrafter"/>
</dbReference>
<evidence type="ECO:0000259" key="1">
    <source>
        <dbReference type="Pfam" id="PF03819"/>
    </source>
</evidence>
<proteinExistence type="predicted"/>
<sequence>MARLRGPKGCPWDREQNHRTILRCLIEEAYEFYEAALDNDPAAMCEELGDLMLQIVFHAQMAAEKRRFSMDDVLRSISDKLERRHPHVFGSAVVKDSGQVISNWERIKRNEPHNRRRVSLLDGIPAHMPAVLKAFKIQKRVGRAGFDWKDTRGIFDKIGEETGELRAAVRSGRAYRIRDELGDLLFSVVNLARKLDIDPEEALALTNKKFSRRFKGMEVRIARDGKKLERMSLAEMDTYWDKEKRRDAKGDGR</sequence>